<organism evidence="8 9">
    <name type="scientific">Paractinoplanes atraurantiacus</name>
    <dbReference type="NCBI Taxonomy" id="1036182"/>
    <lineage>
        <taxon>Bacteria</taxon>
        <taxon>Bacillati</taxon>
        <taxon>Actinomycetota</taxon>
        <taxon>Actinomycetes</taxon>
        <taxon>Micromonosporales</taxon>
        <taxon>Micromonosporaceae</taxon>
        <taxon>Paractinoplanes</taxon>
    </lineage>
</organism>
<proteinExistence type="inferred from homology"/>
<evidence type="ECO:0000256" key="2">
    <source>
        <dbReference type="ARBA" id="ARBA00022670"/>
    </source>
</evidence>
<comment type="similarity">
    <text evidence="1 5">Belongs to the peptidase S8 family.</text>
</comment>
<keyword evidence="6" id="KW-0472">Membrane</keyword>
<dbReference type="PRINTS" id="PR00723">
    <property type="entry name" value="SUBTILISIN"/>
</dbReference>
<evidence type="ECO:0000256" key="3">
    <source>
        <dbReference type="ARBA" id="ARBA00022801"/>
    </source>
</evidence>
<dbReference type="InterPro" id="IPR023827">
    <property type="entry name" value="Peptidase_S8_Asp-AS"/>
</dbReference>
<gene>
    <name evidence="8" type="ORF">SAMN05421748_101707</name>
</gene>
<dbReference type="PROSITE" id="PS00136">
    <property type="entry name" value="SUBTILASE_ASP"/>
    <property type="match status" value="1"/>
</dbReference>
<evidence type="ECO:0000256" key="4">
    <source>
        <dbReference type="ARBA" id="ARBA00022825"/>
    </source>
</evidence>
<accession>A0A285F540</accession>
<keyword evidence="6" id="KW-0812">Transmembrane</keyword>
<dbReference type="GO" id="GO:0004252">
    <property type="term" value="F:serine-type endopeptidase activity"/>
    <property type="evidence" value="ECO:0007669"/>
    <property type="project" value="UniProtKB-UniRule"/>
</dbReference>
<dbReference type="AlphaFoldDB" id="A0A285F540"/>
<dbReference type="Gene3D" id="3.40.50.200">
    <property type="entry name" value="Peptidase S8/S53 domain"/>
    <property type="match status" value="1"/>
</dbReference>
<evidence type="ECO:0000256" key="5">
    <source>
        <dbReference type="PROSITE-ProRule" id="PRU01240"/>
    </source>
</evidence>
<dbReference type="EMBL" id="OBDY01000001">
    <property type="protein sequence ID" value="SNY06398.1"/>
    <property type="molecule type" value="Genomic_DNA"/>
</dbReference>
<dbReference type="PANTHER" id="PTHR43806">
    <property type="entry name" value="PEPTIDASE S8"/>
    <property type="match status" value="1"/>
</dbReference>
<dbReference type="InterPro" id="IPR015500">
    <property type="entry name" value="Peptidase_S8_subtilisin-rel"/>
</dbReference>
<evidence type="ECO:0000313" key="8">
    <source>
        <dbReference type="EMBL" id="SNY06398.1"/>
    </source>
</evidence>
<dbReference type="PROSITE" id="PS51892">
    <property type="entry name" value="SUBTILASE"/>
    <property type="match status" value="1"/>
</dbReference>
<feature type="domain" description="Peptidase S8/S53" evidence="7">
    <location>
        <begin position="55"/>
        <end position="294"/>
    </location>
</feature>
<dbReference type="InterPro" id="IPR000209">
    <property type="entry name" value="Peptidase_S8/S53_dom"/>
</dbReference>
<name>A0A285F540_9ACTN</name>
<reference evidence="8 9" key="1">
    <citation type="submission" date="2017-09" db="EMBL/GenBank/DDBJ databases">
        <authorList>
            <person name="Ehlers B."/>
            <person name="Leendertz F.H."/>
        </authorList>
    </citation>
    <scope>NUCLEOTIDE SEQUENCE [LARGE SCALE GENOMIC DNA]</scope>
    <source>
        <strain evidence="8 9">CGMCC 4.6857</strain>
    </source>
</reference>
<keyword evidence="6" id="KW-1133">Transmembrane helix</keyword>
<dbReference type="Proteomes" id="UP000219612">
    <property type="component" value="Unassembled WGS sequence"/>
</dbReference>
<keyword evidence="3 5" id="KW-0378">Hydrolase</keyword>
<dbReference type="InterPro" id="IPR050131">
    <property type="entry name" value="Peptidase_S8_subtilisin-like"/>
</dbReference>
<dbReference type="Pfam" id="PF00082">
    <property type="entry name" value="Peptidase_S8"/>
    <property type="match status" value="1"/>
</dbReference>
<keyword evidence="2 5" id="KW-0645">Protease</keyword>
<sequence>MGGRVMSSRIGAVCGVALLLVLAGGVPARADVWRDRQWYFAPMQLARAQTLARGGAGVTVAVIDTGVDGRHRDLQGAVVGGRYTPRDEPAGNVTSGPHGTAMAALIAGRGHGDGAGILGVAPRSKVMPIRPVMDHALVVEGIEWAIAHGAKVINMSFELASDGTLQRAVAKAAAADVVLVAAAGNENRGVSEPARYPGVIAVGSVGRDNKVTGFSNHGPELDVVAYGVDIPVVRPGGAYAVTNGTSVSSAIVAGAVALVRARFPDMPADEVVDRIMDTAVDRGPKGRDDRYGSGQLDVLAALTAKRAPKSVSPAPARVAEAAAPTKEESATPLLIVITGSLLLIAGLVLLVLLRRRNS</sequence>
<evidence type="ECO:0000259" key="7">
    <source>
        <dbReference type="Pfam" id="PF00082"/>
    </source>
</evidence>
<evidence type="ECO:0000256" key="1">
    <source>
        <dbReference type="ARBA" id="ARBA00011073"/>
    </source>
</evidence>
<evidence type="ECO:0000313" key="9">
    <source>
        <dbReference type="Proteomes" id="UP000219612"/>
    </source>
</evidence>
<dbReference type="SUPFAM" id="SSF52743">
    <property type="entry name" value="Subtilisin-like"/>
    <property type="match status" value="1"/>
</dbReference>
<protein>
    <submittedName>
        <fullName evidence="8">Subtilase family protein</fullName>
    </submittedName>
</protein>
<dbReference type="InterPro" id="IPR036852">
    <property type="entry name" value="Peptidase_S8/S53_dom_sf"/>
</dbReference>
<dbReference type="GO" id="GO:0006508">
    <property type="term" value="P:proteolysis"/>
    <property type="evidence" value="ECO:0007669"/>
    <property type="project" value="UniProtKB-KW"/>
</dbReference>
<dbReference type="PANTHER" id="PTHR43806:SF11">
    <property type="entry name" value="CEREVISIN-RELATED"/>
    <property type="match status" value="1"/>
</dbReference>
<keyword evidence="4 5" id="KW-0720">Serine protease</keyword>
<evidence type="ECO:0000256" key="6">
    <source>
        <dbReference type="SAM" id="Phobius"/>
    </source>
</evidence>
<keyword evidence="9" id="KW-1185">Reference proteome</keyword>
<feature type="active site" description="Charge relay system" evidence="5">
    <location>
        <position position="98"/>
    </location>
</feature>
<feature type="transmembrane region" description="Helical" evidence="6">
    <location>
        <begin position="333"/>
        <end position="353"/>
    </location>
</feature>
<feature type="active site" description="Charge relay system" evidence="5">
    <location>
        <position position="64"/>
    </location>
</feature>
<feature type="active site" description="Charge relay system" evidence="5">
    <location>
        <position position="246"/>
    </location>
</feature>